<sequence>MWHLPNRGLGSVYIFHLESVLADWYRSKYSSHWKSPPPKASSMWKNICSRAVLIRDKLWREKNNRHFNGNGACPLTVINSIKFDLRYKVSAWKIYESIKDSFPDILS</sequence>
<dbReference type="AlphaFoldDB" id="A0A8T3BZC4"/>
<evidence type="ECO:0000313" key="1">
    <source>
        <dbReference type="EMBL" id="KAI0522603.1"/>
    </source>
</evidence>
<accession>A0A8T3BZC4</accession>
<reference evidence="1" key="1">
    <citation type="journal article" date="2022" name="Front. Genet.">
        <title>Chromosome-Scale Assembly of the Dendrobium nobile Genome Provides Insights Into the Molecular Mechanism of the Biosynthesis of the Medicinal Active Ingredient of Dendrobium.</title>
        <authorList>
            <person name="Xu Q."/>
            <person name="Niu S.-C."/>
            <person name="Li K.-L."/>
            <person name="Zheng P.-J."/>
            <person name="Zhang X.-J."/>
            <person name="Jia Y."/>
            <person name="Liu Y."/>
            <person name="Niu Y.-X."/>
            <person name="Yu L.-H."/>
            <person name="Chen D.-F."/>
            <person name="Zhang G.-Q."/>
        </authorList>
    </citation>
    <scope>NUCLEOTIDE SEQUENCE</scope>
    <source>
        <tissue evidence="1">Leaf</tissue>
    </source>
</reference>
<keyword evidence="2" id="KW-1185">Reference proteome</keyword>
<proteinExistence type="predicted"/>
<dbReference type="EMBL" id="JAGYWB010000005">
    <property type="protein sequence ID" value="KAI0522603.1"/>
    <property type="molecule type" value="Genomic_DNA"/>
</dbReference>
<protein>
    <submittedName>
        <fullName evidence="1">Uncharacterized protein</fullName>
    </submittedName>
</protein>
<name>A0A8T3BZC4_DENNO</name>
<dbReference type="Proteomes" id="UP000829196">
    <property type="component" value="Unassembled WGS sequence"/>
</dbReference>
<evidence type="ECO:0000313" key="2">
    <source>
        <dbReference type="Proteomes" id="UP000829196"/>
    </source>
</evidence>
<organism evidence="1 2">
    <name type="scientific">Dendrobium nobile</name>
    <name type="common">Orchid</name>
    <dbReference type="NCBI Taxonomy" id="94219"/>
    <lineage>
        <taxon>Eukaryota</taxon>
        <taxon>Viridiplantae</taxon>
        <taxon>Streptophyta</taxon>
        <taxon>Embryophyta</taxon>
        <taxon>Tracheophyta</taxon>
        <taxon>Spermatophyta</taxon>
        <taxon>Magnoliopsida</taxon>
        <taxon>Liliopsida</taxon>
        <taxon>Asparagales</taxon>
        <taxon>Orchidaceae</taxon>
        <taxon>Epidendroideae</taxon>
        <taxon>Malaxideae</taxon>
        <taxon>Dendrobiinae</taxon>
        <taxon>Dendrobium</taxon>
    </lineage>
</organism>
<gene>
    <name evidence="1" type="ORF">KFK09_004986</name>
</gene>
<comment type="caution">
    <text evidence="1">The sequence shown here is derived from an EMBL/GenBank/DDBJ whole genome shotgun (WGS) entry which is preliminary data.</text>
</comment>